<feature type="region of interest" description="Disordered" evidence="1">
    <location>
        <begin position="390"/>
        <end position="412"/>
    </location>
</feature>
<feature type="region of interest" description="Disordered" evidence="1">
    <location>
        <begin position="429"/>
        <end position="462"/>
    </location>
</feature>
<proteinExistence type="predicted"/>
<feature type="region of interest" description="Disordered" evidence="1">
    <location>
        <begin position="315"/>
        <end position="335"/>
    </location>
</feature>
<evidence type="ECO:0000313" key="2">
    <source>
        <dbReference type="EMBL" id="WWD21683.1"/>
    </source>
</evidence>
<dbReference type="KEGG" id="ksn:43589075"/>
<protein>
    <submittedName>
        <fullName evidence="2">Uncharacterized protein</fullName>
    </submittedName>
</protein>
<feature type="region of interest" description="Disordered" evidence="1">
    <location>
        <begin position="84"/>
        <end position="118"/>
    </location>
</feature>
<name>A0A5M6BY81_9TREE</name>
<dbReference type="GeneID" id="43589075"/>
<evidence type="ECO:0000313" key="3">
    <source>
        <dbReference type="Proteomes" id="UP000322225"/>
    </source>
</evidence>
<reference evidence="2" key="1">
    <citation type="submission" date="2017-08" db="EMBL/GenBank/DDBJ databases">
        <authorList>
            <person name="Cuomo C."/>
            <person name="Billmyre B."/>
            <person name="Heitman J."/>
        </authorList>
    </citation>
    <scope>NUCLEOTIDE SEQUENCE</scope>
    <source>
        <strain evidence="2">CBS 12478</strain>
    </source>
</reference>
<reference evidence="2" key="2">
    <citation type="submission" date="2024-01" db="EMBL/GenBank/DDBJ databases">
        <title>Comparative genomics of Cryptococcus and Kwoniella reveals pathogenesis evolution and contrasting modes of karyotype evolution via chromosome fusion or intercentromeric recombination.</title>
        <authorList>
            <person name="Coelho M.A."/>
            <person name="David-Palma M."/>
            <person name="Shea T."/>
            <person name="Bowers K."/>
            <person name="McGinley-Smith S."/>
            <person name="Mohammad A.W."/>
            <person name="Gnirke A."/>
            <person name="Yurkov A.M."/>
            <person name="Nowrousian M."/>
            <person name="Sun S."/>
            <person name="Cuomo C.A."/>
            <person name="Heitman J."/>
        </authorList>
    </citation>
    <scope>NUCLEOTIDE SEQUENCE</scope>
    <source>
        <strain evidence="2">CBS 12478</strain>
    </source>
</reference>
<feature type="compositionally biased region" description="Basic and acidic residues" evidence="1">
    <location>
        <begin position="319"/>
        <end position="333"/>
    </location>
</feature>
<evidence type="ECO:0000256" key="1">
    <source>
        <dbReference type="SAM" id="MobiDB-lite"/>
    </source>
</evidence>
<sequence>MGGNAFPTPARRLSQGRYDALRDYIISNLTELRLFEGIAIPRNLRGKTEHGDLDVICAWEGEIGGGDEEWVPLEDGVVAHLPGSSSVNVVGGEQNDAESRVESGDAANAGSSSHVDSPAITTTQNEVCLLSPDESGLQEGTLRVLGKGKMEEGPAVERVRHLCDSIRRKVGAAEWRRRGGDVSFKIPCGLLNGSTAEADEVEYTTDEFYQIDILLVPPTSLQFIHFTSSYSSTILLLGRIVRTLSPSFTLHLTHLTLRHIPFFGLKPVDITLTSSPEAMCAWLGLSWETWLTDGETWKDDKDLWEWLTAPYPTNGHRQLRGDGNRSSGSERELPGIVGGAVNETLTERALRRMARRQRTKNGDQVSTRGRRNHIIDQFFDWLRTESKFAQADETSSSGQHKIASPTPVERGDTPQLVKRIEEIVIDPPSTTADITSSTSVSAISSPSGLTPKTGSGITTPSSSTILPLNPSLFDPDNPTPLDKYAEDALVYWGKREEYDAVLEERRVAAKVIAQRQRDKALRREEAVVDLQG</sequence>
<dbReference type="AlphaFoldDB" id="A0A5M6BY81"/>
<organism evidence="2 3">
    <name type="scientific">Kwoniella shandongensis</name>
    <dbReference type="NCBI Taxonomy" id="1734106"/>
    <lineage>
        <taxon>Eukaryota</taxon>
        <taxon>Fungi</taxon>
        <taxon>Dikarya</taxon>
        <taxon>Basidiomycota</taxon>
        <taxon>Agaricomycotina</taxon>
        <taxon>Tremellomycetes</taxon>
        <taxon>Tremellales</taxon>
        <taxon>Cryptococcaceae</taxon>
        <taxon>Kwoniella</taxon>
    </lineage>
</organism>
<dbReference type="OrthoDB" id="2563841at2759"/>
<dbReference type="Proteomes" id="UP000322225">
    <property type="component" value="Chromosome 11"/>
</dbReference>
<feature type="compositionally biased region" description="Polar residues" evidence="1">
    <location>
        <begin position="109"/>
        <end position="118"/>
    </location>
</feature>
<dbReference type="EMBL" id="CP144061">
    <property type="protein sequence ID" value="WWD21683.1"/>
    <property type="molecule type" value="Genomic_DNA"/>
</dbReference>
<accession>A0A5M6BY81</accession>
<dbReference type="RefSeq" id="XP_031860734.1">
    <property type="nucleotide sequence ID" value="XM_032004935.1"/>
</dbReference>
<keyword evidence="3" id="KW-1185">Reference proteome</keyword>
<gene>
    <name evidence="2" type="ORF">CI109_106169</name>
</gene>